<accession>A0A2S8IFZ5</accession>
<dbReference type="AlphaFoldDB" id="A0A2S8IFZ5"/>
<keyword evidence="1" id="KW-1133">Transmembrane helix</keyword>
<evidence type="ECO:0000313" key="2">
    <source>
        <dbReference type="EMBL" id="PQP13696.1"/>
    </source>
</evidence>
<dbReference type="EMBL" id="PUIQ01000046">
    <property type="protein sequence ID" value="PQP13696.1"/>
    <property type="molecule type" value="Genomic_DNA"/>
</dbReference>
<keyword evidence="1" id="KW-0812">Transmembrane</keyword>
<organism evidence="2 3">
    <name type="scientific">Burkholderia cepacia</name>
    <name type="common">Pseudomonas cepacia</name>
    <dbReference type="NCBI Taxonomy" id="292"/>
    <lineage>
        <taxon>Bacteria</taxon>
        <taxon>Pseudomonadati</taxon>
        <taxon>Pseudomonadota</taxon>
        <taxon>Betaproteobacteria</taxon>
        <taxon>Burkholderiales</taxon>
        <taxon>Burkholderiaceae</taxon>
        <taxon>Burkholderia</taxon>
        <taxon>Burkholderia cepacia complex</taxon>
    </lineage>
</organism>
<name>A0A2S8IFZ5_BURCE</name>
<sequence>MQHTSKGFDSYRRAVDVAALLKDFGVPGVFTGITVFMLLVAVIIGAFGPRTNGLRLEELNR</sequence>
<keyword evidence="1" id="KW-0472">Membrane</keyword>
<feature type="transmembrane region" description="Helical" evidence="1">
    <location>
        <begin position="24"/>
        <end position="47"/>
    </location>
</feature>
<evidence type="ECO:0000313" key="3">
    <source>
        <dbReference type="Proteomes" id="UP000238206"/>
    </source>
</evidence>
<gene>
    <name evidence="2" type="ORF">C5615_29125</name>
</gene>
<dbReference type="RefSeq" id="WP_105392823.1">
    <property type="nucleotide sequence ID" value="NZ_PUIQ01000046.1"/>
</dbReference>
<reference evidence="2 3" key="1">
    <citation type="submission" date="2018-02" db="EMBL/GenBank/DDBJ databases">
        <title>Draft genome sequencing of Burkholderia cepacia Y14-15.</title>
        <authorList>
            <person name="Zheng B.-X."/>
        </authorList>
    </citation>
    <scope>NUCLEOTIDE SEQUENCE [LARGE SCALE GENOMIC DNA]</scope>
    <source>
        <strain evidence="2 3">Y14-15</strain>
    </source>
</reference>
<proteinExistence type="predicted"/>
<comment type="caution">
    <text evidence="2">The sequence shown here is derived from an EMBL/GenBank/DDBJ whole genome shotgun (WGS) entry which is preliminary data.</text>
</comment>
<protein>
    <submittedName>
        <fullName evidence="2">Uncharacterized protein</fullName>
    </submittedName>
</protein>
<evidence type="ECO:0000256" key="1">
    <source>
        <dbReference type="SAM" id="Phobius"/>
    </source>
</evidence>
<dbReference type="Proteomes" id="UP000238206">
    <property type="component" value="Unassembled WGS sequence"/>
</dbReference>